<evidence type="ECO:0000256" key="7">
    <source>
        <dbReference type="ARBA" id="ARBA00023239"/>
    </source>
</evidence>
<comment type="catalytic activity">
    <reaction evidence="10 11">
        <text>(6S)-NADPHX + ADP = AMP + phosphate + NADPH + H(+)</text>
        <dbReference type="Rhea" id="RHEA:32235"/>
        <dbReference type="ChEBI" id="CHEBI:15378"/>
        <dbReference type="ChEBI" id="CHEBI:43474"/>
        <dbReference type="ChEBI" id="CHEBI:57783"/>
        <dbReference type="ChEBI" id="CHEBI:64076"/>
        <dbReference type="ChEBI" id="CHEBI:456215"/>
        <dbReference type="ChEBI" id="CHEBI:456216"/>
        <dbReference type="EC" id="4.2.1.136"/>
    </reaction>
</comment>
<dbReference type="PROSITE" id="PS51383">
    <property type="entry name" value="YJEF_C_3"/>
    <property type="match status" value="1"/>
</dbReference>
<protein>
    <recommendedName>
        <fullName evidence="11 12">Multifunctional fusion protein</fullName>
    </recommendedName>
    <domain>
        <recommendedName>
            <fullName evidence="11">ADP-dependent (S)-NAD(P)H-hydrate dehydratase</fullName>
            <ecNumber evidence="11">4.2.1.136</ecNumber>
        </recommendedName>
        <alternativeName>
            <fullName evidence="11">ADP-dependent NAD(P)HX dehydratase</fullName>
        </alternativeName>
    </domain>
    <domain>
        <recommendedName>
            <fullName evidence="12">NAD(P)H-hydrate epimerase</fullName>
            <ecNumber evidence="12">5.1.99.6</ecNumber>
        </recommendedName>
        <alternativeName>
            <fullName evidence="12">NAD(P)HX epimerase</fullName>
        </alternativeName>
    </domain>
</protein>
<dbReference type="Pfam" id="PF01256">
    <property type="entry name" value="Carb_kinase"/>
    <property type="match status" value="1"/>
</dbReference>
<dbReference type="CDD" id="cd01171">
    <property type="entry name" value="YXKO-related"/>
    <property type="match status" value="1"/>
</dbReference>
<evidence type="ECO:0000256" key="4">
    <source>
        <dbReference type="ARBA" id="ARBA00022840"/>
    </source>
</evidence>
<dbReference type="PROSITE" id="PS01050">
    <property type="entry name" value="YJEF_C_2"/>
    <property type="match status" value="1"/>
</dbReference>
<feature type="binding site" evidence="12">
    <location>
        <position position="213"/>
    </location>
    <ligand>
        <name>K(+)</name>
        <dbReference type="ChEBI" id="CHEBI:29103"/>
    </ligand>
</feature>
<feature type="binding site" evidence="12">
    <location>
        <begin position="175"/>
        <end position="181"/>
    </location>
    <ligand>
        <name>(6S)-NADPHX</name>
        <dbReference type="ChEBI" id="CHEBI:64076"/>
    </ligand>
</feature>
<evidence type="ECO:0000256" key="13">
    <source>
        <dbReference type="SAM" id="MobiDB-lite"/>
    </source>
</evidence>
<comment type="caution">
    <text evidence="12">Lacks conserved residue(s) required for the propagation of feature annotation.</text>
</comment>
<keyword evidence="6 11" id="KW-0520">NAD</keyword>
<evidence type="ECO:0000259" key="15">
    <source>
        <dbReference type="PROSITE" id="PS51385"/>
    </source>
</evidence>
<feature type="binding site" evidence="12">
    <location>
        <position position="94"/>
    </location>
    <ligand>
        <name>K(+)</name>
        <dbReference type="ChEBI" id="CHEBI:29103"/>
    </ligand>
</feature>
<evidence type="ECO:0000256" key="9">
    <source>
        <dbReference type="ARBA" id="ARBA00048238"/>
    </source>
</evidence>
<dbReference type="EMBL" id="FNHU01000002">
    <property type="protein sequence ID" value="SDM42885.1"/>
    <property type="molecule type" value="Genomic_DNA"/>
</dbReference>
<keyword evidence="7 11" id="KW-0456">Lyase</keyword>
<keyword evidence="12" id="KW-0630">Potassium</keyword>
<dbReference type="InterPro" id="IPR036652">
    <property type="entry name" value="YjeF_N_dom_sf"/>
</dbReference>
<dbReference type="OrthoDB" id="9806925at2"/>
<comment type="catalytic activity">
    <reaction evidence="12">
        <text>(6R)-NADPHX = (6S)-NADPHX</text>
        <dbReference type="Rhea" id="RHEA:32227"/>
        <dbReference type="ChEBI" id="CHEBI:64076"/>
        <dbReference type="ChEBI" id="CHEBI:64077"/>
        <dbReference type="EC" id="5.1.99.6"/>
    </reaction>
</comment>
<comment type="similarity">
    <text evidence="12">Belongs to the NnrE/AIBP family.</text>
</comment>
<dbReference type="PANTHER" id="PTHR12592">
    <property type="entry name" value="ATP-DEPENDENT (S)-NAD(P)H-HYDRATE DEHYDRATASE FAMILY MEMBER"/>
    <property type="match status" value="1"/>
</dbReference>
<dbReference type="AlphaFoldDB" id="A0A1G9T720"/>
<comment type="function">
    <text evidence="11">Catalyzes the dehydration of the S-form of NAD(P)HX at the expense of ADP, which is converted to AMP. Together with NAD(P)HX epimerase, which catalyzes the epimerization of the S- and R-forms, the enzyme allows the repair of both epimers of NAD(P)HX, a damaged form of NAD(P)H that is a result of enzymatic or heat-dependent hydration.</text>
</comment>
<dbReference type="GO" id="GO:0046872">
    <property type="term" value="F:metal ion binding"/>
    <property type="evidence" value="ECO:0007669"/>
    <property type="project" value="UniProtKB-KW"/>
</dbReference>
<dbReference type="EC" id="4.2.1.136" evidence="11"/>
<feature type="region of interest" description="Disordered" evidence="13">
    <location>
        <begin position="1"/>
        <end position="23"/>
    </location>
</feature>
<dbReference type="Gene3D" id="3.40.50.10260">
    <property type="entry name" value="YjeF N-terminal domain"/>
    <property type="match status" value="1"/>
</dbReference>
<keyword evidence="5 11" id="KW-0521">NADP</keyword>
<evidence type="ECO:0000256" key="8">
    <source>
        <dbReference type="ARBA" id="ARBA00025153"/>
    </source>
</evidence>
<evidence type="ECO:0000256" key="6">
    <source>
        <dbReference type="ARBA" id="ARBA00023027"/>
    </source>
</evidence>
<dbReference type="GO" id="GO:0005524">
    <property type="term" value="F:ATP binding"/>
    <property type="evidence" value="ECO:0007669"/>
    <property type="project" value="UniProtKB-KW"/>
</dbReference>
<feature type="region of interest" description="Disordered" evidence="13">
    <location>
        <begin position="621"/>
        <end position="644"/>
    </location>
</feature>
<dbReference type="InterPro" id="IPR017953">
    <property type="entry name" value="Carbohydrate_kinase_pred_CS"/>
</dbReference>
<evidence type="ECO:0000256" key="5">
    <source>
        <dbReference type="ARBA" id="ARBA00022857"/>
    </source>
</evidence>
<dbReference type="InterPro" id="IPR000631">
    <property type="entry name" value="CARKD"/>
</dbReference>
<evidence type="ECO:0000256" key="10">
    <source>
        <dbReference type="ARBA" id="ARBA00049209"/>
    </source>
</evidence>
<dbReference type="InterPro" id="IPR029056">
    <property type="entry name" value="Ribokinase-like"/>
</dbReference>
<gene>
    <name evidence="11" type="primary">nnrD</name>
    <name evidence="12" type="synonym">nnrE</name>
    <name evidence="16" type="ORF">SAMN04487766_102219</name>
</gene>
<comment type="catalytic activity">
    <reaction evidence="12">
        <text>(6R)-NADHX = (6S)-NADHX</text>
        <dbReference type="Rhea" id="RHEA:32215"/>
        <dbReference type="ChEBI" id="CHEBI:64074"/>
        <dbReference type="ChEBI" id="CHEBI:64075"/>
        <dbReference type="EC" id="5.1.99.6"/>
    </reaction>
</comment>
<dbReference type="SUPFAM" id="SSF64153">
    <property type="entry name" value="YjeF N-terminal domain-like"/>
    <property type="match status" value="1"/>
</dbReference>
<dbReference type="PROSITE" id="PS51385">
    <property type="entry name" value="YJEF_N"/>
    <property type="match status" value="1"/>
</dbReference>
<comment type="cofactor">
    <cofactor evidence="11">
        <name>Mg(2+)</name>
        <dbReference type="ChEBI" id="CHEBI:18420"/>
    </cofactor>
</comment>
<reference evidence="16 17" key="1">
    <citation type="submission" date="2016-10" db="EMBL/GenBank/DDBJ databases">
        <authorList>
            <person name="de Groot N.N."/>
        </authorList>
    </citation>
    <scope>NUCLEOTIDE SEQUENCE [LARGE SCALE GENOMIC DNA]</scope>
    <source>
        <strain evidence="16 17">KPR-7B</strain>
    </source>
</reference>
<dbReference type="EC" id="5.1.99.6" evidence="12"/>
<evidence type="ECO:0000256" key="12">
    <source>
        <dbReference type="HAMAP-Rule" id="MF_01966"/>
    </source>
</evidence>
<comment type="function">
    <text evidence="8">Bifunctional enzyme that catalyzes the epimerization of the S- and R-forms of NAD(P)HX and the dehydration of the S-form of NAD(P)HX at the expense of ADP, which is converted to AMP. This allows the repair of both epimers of NAD(P)HX, a damaged form of NAD(P)H that is a result of enzymatic or heat-dependent hydration.</text>
</comment>
<evidence type="ECO:0000256" key="1">
    <source>
        <dbReference type="ARBA" id="ARBA00006001"/>
    </source>
</evidence>
<feature type="binding site" evidence="11">
    <location>
        <position position="511"/>
    </location>
    <ligand>
        <name>AMP</name>
        <dbReference type="ChEBI" id="CHEBI:456215"/>
    </ligand>
</feature>
<dbReference type="PANTHER" id="PTHR12592:SF0">
    <property type="entry name" value="ATP-DEPENDENT (S)-NAD(P)H-HYDRATE DEHYDRATASE"/>
    <property type="match status" value="1"/>
</dbReference>
<feature type="binding site" evidence="11">
    <location>
        <position position="512"/>
    </location>
    <ligand>
        <name>(6S)-NADPHX</name>
        <dbReference type="ChEBI" id="CHEBI:64076"/>
    </ligand>
</feature>
<dbReference type="GO" id="GO:0046496">
    <property type="term" value="P:nicotinamide nucleotide metabolic process"/>
    <property type="evidence" value="ECO:0007669"/>
    <property type="project" value="UniProtKB-UniRule"/>
</dbReference>
<dbReference type="Gene3D" id="3.40.1190.20">
    <property type="match status" value="1"/>
</dbReference>
<evidence type="ECO:0000259" key="14">
    <source>
        <dbReference type="PROSITE" id="PS51383"/>
    </source>
</evidence>
<organism evidence="16 17">
    <name type="scientific">Actinomyces ruminicola</name>
    <dbReference type="NCBI Taxonomy" id="332524"/>
    <lineage>
        <taxon>Bacteria</taxon>
        <taxon>Bacillati</taxon>
        <taxon>Actinomycetota</taxon>
        <taxon>Actinomycetes</taxon>
        <taxon>Actinomycetales</taxon>
        <taxon>Actinomycetaceae</taxon>
        <taxon>Actinomyces</taxon>
    </lineage>
</organism>
<keyword evidence="12" id="KW-0479">Metal-binding</keyword>
<feature type="compositionally biased region" description="Basic residues" evidence="13">
    <location>
        <begin position="1"/>
        <end position="11"/>
    </location>
</feature>
<evidence type="ECO:0000313" key="16">
    <source>
        <dbReference type="EMBL" id="SDM42885.1"/>
    </source>
</evidence>
<feature type="binding site" evidence="12">
    <location>
        <position position="210"/>
    </location>
    <ligand>
        <name>(6S)-NADPHX</name>
        <dbReference type="ChEBI" id="CHEBI:64076"/>
    </ligand>
</feature>
<dbReference type="Proteomes" id="UP000199671">
    <property type="component" value="Unassembled WGS sequence"/>
</dbReference>
<proteinExistence type="inferred from homology"/>
<keyword evidence="12" id="KW-0413">Isomerase</keyword>
<dbReference type="HAMAP" id="MF_01965">
    <property type="entry name" value="NADHX_dehydratase"/>
    <property type="match status" value="1"/>
</dbReference>
<dbReference type="GO" id="GO:0052855">
    <property type="term" value="F:ADP-dependent NAD(P)H-hydrate dehydratase activity"/>
    <property type="evidence" value="ECO:0007669"/>
    <property type="project" value="UniProtKB-UniRule"/>
</dbReference>
<keyword evidence="4 11" id="KW-0067">ATP-binding</keyword>
<sequence length="644" mass="63263">MHGRCRARWRRRGDDGAVSTATASPSAAGSTLAAAAAYPARAVAEAEAPLTAGTDRYMHAAAHALARAAVEELRGARGTVPGARVLLLVGGGHNGGDALLAGALLARRGCAVVAAPATDASRLHAAALAAARRAGVRLAADPLAAVQAAAGGAGAGEPGLRGADGADLVVDGLTGIGAAGGLRPAAAALIAPLCAAGEPGRRPFRVLAVDLPSGVGVDDGTLPGPVLAADRTITFTCPKGAHLLPPAAPLCGRVEVTDLGLPVPDGAPLAVRPADGELAELLRVPGASDHKYTRGVVGLWAGSRTYPGAAVLAVSAAVRTGAGMVRLAAPQRVVDLVLAHRPEAVPGDGRCQALVIGPGTDPADAPRAAELETVLGRALGEGNAAACTEAVTVGTGTDAAAAPDQAITVAAVIDAGALPLLAVRIAAGGRCGPQHVLTPHAGEAAALLTALGEQVGREAVEAAPAAAARRLAELTGATVLLKTTPTLIACPGGVLLSVDSGPGWLATAGSGDVLAGIIGALLAAARTDAEIGGDARGEAVDAAADMAARRADGEVAARCAALGVRLHALAAARAADLVNADSATAPGAGRPLARPGHPFAALDLTEAIPAAWEQLWRAGVHRGSSPRPASTAPERVFRGKSVHR</sequence>
<comment type="catalytic activity">
    <reaction evidence="9 11">
        <text>(6S)-NADHX + ADP = AMP + phosphate + NADH + H(+)</text>
        <dbReference type="Rhea" id="RHEA:32223"/>
        <dbReference type="ChEBI" id="CHEBI:15378"/>
        <dbReference type="ChEBI" id="CHEBI:43474"/>
        <dbReference type="ChEBI" id="CHEBI:57945"/>
        <dbReference type="ChEBI" id="CHEBI:64074"/>
        <dbReference type="ChEBI" id="CHEBI:456215"/>
        <dbReference type="ChEBI" id="CHEBI:456216"/>
        <dbReference type="EC" id="4.2.1.136"/>
    </reaction>
</comment>
<feature type="binding site" evidence="11">
    <location>
        <position position="396"/>
    </location>
    <ligand>
        <name>(6S)-NADPHX</name>
        <dbReference type="ChEBI" id="CHEBI:64076"/>
    </ligand>
</feature>
<keyword evidence="3 11" id="KW-0547">Nucleotide-binding</keyword>
<feature type="binding site" evidence="11">
    <location>
        <begin position="482"/>
        <end position="486"/>
    </location>
    <ligand>
        <name>AMP</name>
        <dbReference type="ChEBI" id="CHEBI:456215"/>
    </ligand>
</feature>
<feature type="binding site" evidence="12">
    <location>
        <position position="171"/>
    </location>
    <ligand>
        <name>K(+)</name>
        <dbReference type="ChEBI" id="CHEBI:29103"/>
    </ligand>
</feature>
<comment type="subunit">
    <text evidence="11">Homotetramer.</text>
</comment>
<dbReference type="SUPFAM" id="SSF53613">
    <property type="entry name" value="Ribokinase-like"/>
    <property type="match status" value="1"/>
</dbReference>
<feature type="binding site" evidence="11">
    <location>
        <position position="440"/>
    </location>
    <ligand>
        <name>(6S)-NADPHX</name>
        <dbReference type="ChEBI" id="CHEBI:64076"/>
    </ligand>
</feature>
<dbReference type="InterPro" id="IPR004443">
    <property type="entry name" value="YjeF_N_dom"/>
</dbReference>
<evidence type="ECO:0000256" key="11">
    <source>
        <dbReference type="HAMAP-Rule" id="MF_01965"/>
    </source>
</evidence>
<evidence type="ECO:0000313" key="17">
    <source>
        <dbReference type="Proteomes" id="UP000199671"/>
    </source>
</evidence>
<feature type="binding site" evidence="11">
    <location>
        <position position="309"/>
    </location>
    <ligand>
        <name>(6S)-NADPHX</name>
        <dbReference type="ChEBI" id="CHEBI:64076"/>
    </ligand>
</feature>
<comment type="cofactor">
    <cofactor evidence="12">
        <name>K(+)</name>
        <dbReference type="ChEBI" id="CHEBI:29103"/>
    </cofactor>
    <text evidence="12">Binds 1 potassium ion per subunit.</text>
</comment>
<name>A0A1G9T720_9ACTO</name>
<dbReference type="GO" id="GO:0110051">
    <property type="term" value="P:metabolite repair"/>
    <property type="evidence" value="ECO:0007669"/>
    <property type="project" value="TreeGrafter"/>
</dbReference>
<comment type="similarity">
    <text evidence="11">Belongs to the NnrD/CARKD family.</text>
</comment>
<accession>A0A1G9T720</accession>
<comment type="function">
    <text evidence="12">Catalyzes the epimerization of the S- and R-forms of NAD(P)HX, a damaged form of NAD(P)H that is a result of enzymatic or heat-dependent hydration. This is a prerequisite for the S-specific NAD(P)H-hydrate dehydratase to allow the repair of both epimers of NAD(P)HX.</text>
</comment>
<comment type="similarity">
    <text evidence="2">In the C-terminal section; belongs to the NnrD/CARKD family.</text>
</comment>
<feature type="domain" description="YjeF N-terminal" evidence="15">
    <location>
        <begin position="35"/>
        <end position="267"/>
    </location>
</feature>
<evidence type="ECO:0000256" key="3">
    <source>
        <dbReference type="ARBA" id="ARBA00022741"/>
    </source>
</evidence>
<dbReference type="HAMAP" id="MF_01966">
    <property type="entry name" value="NADHX_epimerase"/>
    <property type="match status" value="1"/>
</dbReference>
<feature type="binding site" evidence="12">
    <location>
        <begin position="93"/>
        <end position="97"/>
    </location>
    <ligand>
        <name>(6S)-NADPHX</name>
        <dbReference type="ChEBI" id="CHEBI:64076"/>
    </ligand>
</feature>
<dbReference type="Pfam" id="PF03853">
    <property type="entry name" value="YjeF_N"/>
    <property type="match status" value="1"/>
</dbReference>
<feature type="domain" description="YjeF C-terminal" evidence="14">
    <location>
        <begin position="274"/>
        <end position="615"/>
    </location>
</feature>
<dbReference type="GO" id="GO:0052856">
    <property type="term" value="F:NAD(P)HX epimerase activity"/>
    <property type="evidence" value="ECO:0007669"/>
    <property type="project" value="UniProtKB-UniRule"/>
</dbReference>
<comment type="similarity">
    <text evidence="1">In the N-terminal section; belongs to the NnrE/AIBP family.</text>
</comment>
<evidence type="ECO:0000256" key="2">
    <source>
        <dbReference type="ARBA" id="ARBA00009524"/>
    </source>
</evidence>